<dbReference type="AlphaFoldDB" id="A0A9Q8P3D3"/>
<dbReference type="InterPro" id="IPR011483">
    <property type="entry name" value="Sde182_NH-like"/>
</dbReference>
<dbReference type="InterPro" id="IPR048527">
    <property type="entry name" value="Sde182_C"/>
</dbReference>
<proteinExistence type="predicted"/>
<dbReference type="OMA" id="IQIGPYG"/>
<organism evidence="4 5">
    <name type="scientific">Passalora fulva</name>
    <name type="common">Tomato leaf mold</name>
    <name type="synonym">Cladosporium fulvum</name>
    <dbReference type="NCBI Taxonomy" id="5499"/>
    <lineage>
        <taxon>Eukaryota</taxon>
        <taxon>Fungi</taxon>
        <taxon>Dikarya</taxon>
        <taxon>Ascomycota</taxon>
        <taxon>Pezizomycotina</taxon>
        <taxon>Dothideomycetes</taxon>
        <taxon>Dothideomycetidae</taxon>
        <taxon>Mycosphaerellales</taxon>
        <taxon>Mycosphaerellaceae</taxon>
        <taxon>Fulvia</taxon>
    </lineage>
</organism>
<reference evidence="4" key="2">
    <citation type="journal article" date="2022" name="Microb. Genom.">
        <title>A chromosome-scale genome assembly of the tomato pathogen Cladosporium fulvum reveals a compartmentalized genome architecture and the presence of a dispensable chromosome.</title>
        <authorList>
            <person name="Zaccaron A.Z."/>
            <person name="Chen L.H."/>
            <person name="Samaras A."/>
            <person name="Stergiopoulos I."/>
        </authorList>
    </citation>
    <scope>NUCLEOTIDE SEQUENCE</scope>
    <source>
        <strain evidence="4">Race5_Kim</strain>
    </source>
</reference>
<dbReference type="InterPro" id="IPR036452">
    <property type="entry name" value="Ribo_hydro-like"/>
</dbReference>
<reference evidence="4" key="1">
    <citation type="submission" date="2021-12" db="EMBL/GenBank/DDBJ databases">
        <authorList>
            <person name="Zaccaron A."/>
            <person name="Stergiopoulos I."/>
        </authorList>
    </citation>
    <scope>NUCLEOTIDE SEQUENCE</scope>
    <source>
        <strain evidence="4">Race5_Kim</strain>
    </source>
</reference>
<dbReference type="Pfam" id="PF07632">
    <property type="entry name" value="Sde182_NH-like"/>
    <property type="match status" value="1"/>
</dbReference>
<dbReference type="InterPro" id="IPR013783">
    <property type="entry name" value="Ig-like_fold"/>
</dbReference>
<dbReference type="Proteomes" id="UP000756132">
    <property type="component" value="Chromosome 1"/>
</dbReference>
<dbReference type="EMBL" id="CP090163">
    <property type="protein sequence ID" value="UJO11818.1"/>
    <property type="molecule type" value="Genomic_DNA"/>
</dbReference>
<evidence type="ECO:0000313" key="4">
    <source>
        <dbReference type="EMBL" id="UJO11818.1"/>
    </source>
</evidence>
<evidence type="ECO:0000259" key="3">
    <source>
        <dbReference type="Pfam" id="PF21027"/>
    </source>
</evidence>
<dbReference type="GO" id="GO:0016799">
    <property type="term" value="F:hydrolase activity, hydrolyzing N-glycosyl compounds"/>
    <property type="evidence" value="ECO:0007669"/>
    <property type="project" value="InterPro"/>
</dbReference>
<dbReference type="RefSeq" id="XP_047756184.1">
    <property type="nucleotide sequence ID" value="XM_047900459.1"/>
</dbReference>
<dbReference type="Gene3D" id="3.90.245.10">
    <property type="entry name" value="Ribonucleoside hydrolase-like"/>
    <property type="match status" value="1"/>
</dbReference>
<gene>
    <name evidence="4" type="ORF">CLAFUR5_01311</name>
</gene>
<evidence type="ECO:0000256" key="1">
    <source>
        <dbReference type="SAM" id="SignalP"/>
    </source>
</evidence>
<dbReference type="OrthoDB" id="3592035at2759"/>
<keyword evidence="1" id="KW-0732">Signal</keyword>
<sequence length="498" mass="54571">MLASCSVLLGTLVAAHLSYAQQQCLPAISIDKKPQVFIMSDISNEPDDTMSFIRLLLHSDQYNITDMAAVTSTWLNSIVYPDQILNTTNAYGLVLDNLNTHSEGHFPTSEYLSSVVKSGQPVYGTAAIGKSPMSSGALHLIDVVDGLSSDDFFNVQGWGGANLLAGALAHIRSSRTQLDAQQFYDQLRVYTISDQDNTGPWIRANFPTIPYIASIHGFNQYHSSLVSEEYVKKNFQVGPLGSHYPDVAYIMEGDSPSLMHSMQNGLNGGPFDFPEWGGWGGRYILLDRTRQTMTYTDTTDEVIGKNNQTLKSNQATIWRWRQAYQDEMAARTQWSVQSNYSTGSHPPVVSVNGSCGSAPLILHVDPAENITLDGSDTDDLDANLTDRNALQYKWFQYRDVSASQSNTEADVPQLNFTVSENGRVATTRLPSVAEACGAVEALQNANAGVQGECQQYHVVFEVTGSGTPPVTRYKRVILKVRPPSSESNGVASGKRDEL</sequence>
<evidence type="ECO:0000259" key="2">
    <source>
        <dbReference type="Pfam" id="PF07632"/>
    </source>
</evidence>
<feature type="chain" id="PRO_5040427537" description="DUF1593-domain-containing protein" evidence="1">
    <location>
        <begin position="21"/>
        <end position="498"/>
    </location>
</feature>
<dbReference type="KEGG" id="ffu:CLAFUR5_01311"/>
<feature type="domain" description="Cellulose-binding Sde182 C-terminal" evidence="3">
    <location>
        <begin position="370"/>
        <end position="480"/>
    </location>
</feature>
<feature type="domain" description="Cellulose-binding Sde182 nucleoside hydrolase-like" evidence="2">
    <location>
        <begin position="36"/>
        <end position="283"/>
    </location>
</feature>
<name>A0A9Q8P3D3_PASFU</name>
<keyword evidence="5" id="KW-1185">Reference proteome</keyword>
<accession>A0A9Q8P3D3</accession>
<evidence type="ECO:0008006" key="6">
    <source>
        <dbReference type="Google" id="ProtNLM"/>
    </source>
</evidence>
<evidence type="ECO:0000313" key="5">
    <source>
        <dbReference type="Proteomes" id="UP000756132"/>
    </source>
</evidence>
<feature type="signal peptide" evidence="1">
    <location>
        <begin position="1"/>
        <end position="20"/>
    </location>
</feature>
<dbReference type="GeneID" id="71981189"/>
<protein>
    <recommendedName>
        <fullName evidence="6">DUF1593-domain-containing protein</fullName>
    </recommendedName>
</protein>
<dbReference type="Pfam" id="PF21027">
    <property type="entry name" value="Sde0182_C"/>
    <property type="match status" value="1"/>
</dbReference>
<dbReference type="Gene3D" id="2.60.40.10">
    <property type="entry name" value="Immunoglobulins"/>
    <property type="match status" value="1"/>
</dbReference>